<dbReference type="Proteomes" id="UP000824169">
    <property type="component" value="Unassembled WGS sequence"/>
</dbReference>
<organism evidence="2 3">
    <name type="scientific">Candidatus Scatomonas pullistercoris</name>
    <dbReference type="NCBI Taxonomy" id="2840920"/>
    <lineage>
        <taxon>Bacteria</taxon>
        <taxon>Bacillati</taxon>
        <taxon>Bacillota</taxon>
        <taxon>Clostridia</taxon>
        <taxon>Lachnospirales</taxon>
        <taxon>Lachnospiraceae</taxon>
        <taxon>Lachnospiraceae incertae sedis</taxon>
        <taxon>Candidatus Scatomonas</taxon>
    </lineage>
</organism>
<evidence type="ECO:0000313" key="2">
    <source>
        <dbReference type="EMBL" id="HIV24995.1"/>
    </source>
</evidence>
<dbReference type="AlphaFoldDB" id="A0A9D1P314"/>
<evidence type="ECO:0000313" key="3">
    <source>
        <dbReference type="Proteomes" id="UP000824169"/>
    </source>
</evidence>
<name>A0A9D1P314_9FIRM</name>
<dbReference type="EMBL" id="DVOO01000011">
    <property type="protein sequence ID" value="HIV24995.1"/>
    <property type="molecule type" value="Genomic_DNA"/>
</dbReference>
<accession>A0A9D1P314</accession>
<feature type="transmembrane region" description="Helical" evidence="1">
    <location>
        <begin position="186"/>
        <end position="205"/>
    </location>
</feature>
<evidence type="ECO:0000256" key="1">
    <source>
        <dbReference type="SAM" id="Phobius"/>
    </source>
</evidence>
<keyword evidence="1" id="KW-0812">Transmembrane</keyword>
<protein>
    <submittedName>
        <fullName evidence="2">Uncharacterized protein</fullName>
    </submittedName>
</protein>
<keyword evidence="1" id="KW-1133">Transmembrane helix</keyword>
<comment type="caution">
    <text evidence="2">The sequence shown here is derived from an EMBL/GenBank/DDBJ whole genome shotgun (WGS) entry which is preliminary data.</text>
</comment>
<reference evidence="2" key="1">
    <citation type="submission" date="2020-10" db="EMBL/GenBank/DDBJ databases">
        <authorList>
            <person name="Gilroy R."/>
        </authorList>
    </citation>
    <scope>NUCLEOTIDE SEQUENCE</scope>
    <source>
        <strain evidence="2">CHK188-20938</strain>
    </source>
</reference>
<keyword evidence="1" id="KW-0472">Membrane</keyword>
<reference evidence="2" key="2">
    <citation type="journal article" date="2021" name="PeerJ">
        <title>Extensive microbial diversity within the chicken gut microbiome revealed by metagenomics and culture.</title>
        <authorList>
            <person name="Gilroy R."/>
            <person name="Ravi A."/>
            <person name="Getino M."/>
            <person name="Pursley I."/>
            <person name="Horton D.L."/>
            <person name="Alikhan N.F."/>
            <person name="Baker D."/>
            <person name="Gharbi K."/>
            <person name="Hall N."/>
            <person name="Watson M."/>
            <person name="Adriaenssens E.M."/>
            <person name="Foster-Nyarko E."/>
            <person name="Jarju S."/>
            <person name="Secka A."/>
            <person name="Antonio M."/>
            <person name="Oren A."/>
            <person name="Chaudhuri R.R."/>
            <person name="La Ragione R."/>
            <person name="Hildebrand F."/>
            <person name="Pallen M.J."/>
        </authorList>
    </citation>
    <scope>NUCLEOTIDE SEQUENCE</scope>
    <source>
        <strain evidence="2">CHK188-20938</strain>
    </source>
</reference>
<proteinExistence type="predicted"/>
<feature type="transmembrane region" description="Helical" evidence="1">
    <location>
        <begin position="93"/>
        <end position="111"/>
    </location>
</feature>
<gene>
    <name evidence="2" type="ORF">IAB71_04280</name>
</gene>
<sequence length="212" mass="23910">MRGLYLLHLRKEWPLLLFPAAVIYGLLLPVQSQILSQPSVSTEELMRICGDSQRYLLLFAVWNMYPAFRLLLSRELKEATDGSLQAGRIRWGILFQGFYLLGLSPYLLWLYRETAPEGFGLGAALLPLQTTEMALLTVFFMLLLQSAPGGMAAAAGWHLYSFGGLPMPDVLRTGRVGIPAAVWEKNWYLCRFLCITFFLAAGSFLEKRKAVR</sequence>